<dbReference type="InterPro" id="IPR000182">
    <property type="entry name" value="GNAT_dom"/>
</dbReference>
<dbReference type="InterPro" id="IPR016181">
    <property type="entry name" value="Acyl_CoA_acyltransferase"/>
</dbReference>
<dbReference type="EMBL" id="CP001778">
    <property type="protein sequence ID" value="ADD41167.1"/>
    <property type="molecule type" value="Genomic_DNA"/>
</dbReference>
<sequence length="152" mass="16811">MSQVIREAEESDLPGIVGFEIDIARISFGDEAITDPAVHEKRVRSSLGKAGEITLVAGQPGTEPLGWAWLSRRTNSLTGARYGNFRSLAVAEHPERAETGERLLDEVIARCRADGIDELVGKVHADNLAMRALYRKFDFEAVHLTMRKRLAP</sequence>
<organism evidence="2 3">
    <name type="scientific">Stackebrandtia nassauensis (strain DSM 44728 / CIP 108903 / NRRL B-16338 / NBRC 102104 / LLR-40K-21)</name>
    <dbReference type="NCBI Taxonomy" id="446470"/>
    <lineage>
        <taxon>Bacteria</taxon>
        <taxon>Bacillati</taxon>
        <taxon>Actinomycetota</taxon>
        <taxon>Actinomycetes</taxon>
        <taxon>Glycomycetales</taxon>
        <taxon>Glycomycetaceae</taxon>
        <taxon>Stackebrandtia</taxon>
    </lineage>
</organism>
<gene>
    <name evidence="2" type="ordered locus">Snas_1463</name>
</gene>
<keyword evidence="2" id="KW-0808">Transferase</keyword>
<accession>D3PVB4</accession>
<proteinExistence type="predicted"/>
<evidence type="ECO:0000259" key="1">
    <source>
        <dbReference type="PROSITE" id="PS51186"/>
    </source>
</evidence>
<dbReference type="PROSITE" id="PS51186">
    <property type="entry name" value="GNAT"/>
    <property type="match status" value="1"/>
</dbReference>
<dbReference type="HOGENOM" id="CLU_1728173_0_0_11"/>
<dbReference type="RefSeq" id="WP_013016738.1">
    <property type="nucleotide sequence ID" value="NC_013947.1"/>
</dbReference>
<feature type="domain" description="N-acetyltransferase" evidence="1">
    <location>
        <begin position="3"/>
        <end position="152"/>
    </location>
</feature>
<evidence type="ECO:0000313" key="2">
    <source>
        <dbReference type="EMBL" id="ADD41167.1"/>
    </source>
</evidence>
<dbReference type="KEGG" id="sna:Snas_1463"/>
<dbReference type="Pfam" id="PF00583">
    <property type="entry name" value="Acetyltransf_1"/>
    <property type="match status" value="1"/>
</dbReference>
<dbReference type="Gene3D" id="3.40.630.30">
    <property type="match status" value="1"/>
</dbReference>
<dbReference type="AlphaFoldDB" id="D3PVB4"/>
<evidence type="ECO:0000313" key="3">
    <source>
        <dbReference type="Proteomes" id="UP000000844"/>
    </source>
</evidence>
<dbReference type="STRING" id="446470.Snas_1463"/>
<dbReference type="GO" id="GO:0016747">
    <property type="term" value="F:acyltransferase activity, transferring groups other than amino-acyl groups"/>
    <property type="evidence" value="ECO:0007669"/>
    <property type="project" value="InterPro"/>
</dbReference>
<protein>
    <submittedName>
        <fullName evidence="2">GCN5-related N-acetyltransferase</fullName>
    </submittedName>
</protein>
<dbReference type="Proteomes" id="UP000000844">
    <property type="component" value="Chromosome"/>
</dbReference>
<dbReference type="eggNOG" id="COG1247">
    <property type="taxonomic scope" value="Bacteria"/>
</dbReference>
<name>D3PVB4_STANL</name>
<dbReference type="SUPFAM" id="SSF55729">
    <property type="entry name" value="Acyl-CoA N-acyltransferases (Nat)"/>
    <property type="match status" value="1"/>
</dbReference>
<reference evidence="2 3" key="1">
    <citation type="journal article" date="2009" name="Stand. Genomic Sci.">
        <title>Complete genome sequence of Stackebrandtia nassauensis type strain (LLR-40K-21).</title>
        <authorList>
            <person name="Munk C."/>
            <person name="Lapidus A."/>
            <person name="Copeland A."/>
            <person name="Jando M."/>
            <person name="Mayilraj S."/>
            <person name="Glavina Del Rio T."/>
            <person name="Nolan M."/>
            <person name="Chen F."/>
            <person name="Lucas S."/>
            <person name="Tice H."/>
            <person name="Cheng J.F."/>
            <person name="Han C."/>
            <person name="Detter J.C."/>
            <person name="Bruce D."/>
            <person name="Goodwin L."/>
            <person name="Chain P."/>
            <person name="Pitluck S."/>
            <person name="Goker M."/>
            <person name="Ovchinikova G."/>
            <person name="Pati A."/>
            <person name="Ivanova N."/>
            <person name="Mavromatis K."/>
            <person name="Chen A."/>
            <person name="Palaniappan K."/>
            <person name="Land M."/>
            <person name="Hauser L."/>
            <person name="Chang Y.J."/>
            <person name="Jeffries C.D."/>
            <person name="Bristow J."/>
            <person name="Eisen J.A."/>
            <person name="Markowitz V."/>
            <person name="Hugenholtz P."/>
            <person name="Kyrpides N.C."/>
            <person name="Klenk H.P."/>
        </authorList>
    </citation>
    <scope>NUCLEOTIDE SEQUENCE [LARGE SCALE GENOMIC DNA]</scope>
    <source>
        <strain evidence="3">DSM 44728 / CIP 108903 / NRRL B-16338 / NBRC 102104 / LLR-40K-21</strain>
    </source>
</reference>
<keyword evidence="3" id="KW-1185">Reference proteome</keyword>